<dbReference type="RefSeq" id="WP_380655594.1">
    <property type="nucleotide sequence ID" value="NZ_JBHRVQ010000001.1"/>
</dbReference>
<gene>
    <name evidence="7" type="ORF">ACFOEO_10950</name>
</gene>
<dbReference type="InterPro" id="IPR050833">
    <property type="entry name" value="Poly_Biosynth_Transport"/>
</dbReference>
<evidence type="ECO:0000256" key="3">
    <source>
        <dbReference type="ARBA" id="ARBA00022692"/>
    </source>
</evidence>
<evidence type="ECO:0000256" key="6">
    <source>
        <dbReference type="SAM" id="Phobius"/>
    </source>
</evidence>
<dbReference type="PANTHER" id="PTHR30250">
    <property type="entry name" value="PST FAMILY PREDICTED COLANIC ACID TRANSPORTER"/>
    <property type="match status" value="1"/>
</dbReference>
<feature type="transmembrane region" description="Helical" evidence="6">
    <location>
        <begin position="275"/>
        <end position="297"/>
    </location>
</feature>
<feature type="transmembrane region" description="Helical" evidence="6">
    <location>
        <begin position="196"/>
        <end position="215"/>
    </location>
</feature>
<evidence type="ECO:0000256" key="5">
    <source>
        <dbReference type="ARBA" id="ARBA00023136"/>
    </source>
</evidence>
<dbReference type="PANTHER" id="PTHR30250:SF11">
    <property type="entry name" value="O-ANTIGEN TRANSPORTER-RELATED"/>
    <property type="match status" value="1"/>
</dbReference>
<protein>
    <submittedName>
        <fullName evidence="7">Lipopolysaccharide biosynthesis protein</fullName>
    </submittedName>
</protein>
<keyword evidence="4 6" id="KW-1133">Transmembrane helix</keyword>
<feature type="transmembrane region" description="Helical" evidence="6">
    <location>
        <begin position="36"/>
        <end position="59"/>
    </location>
</feature>
<comment type="caution">
    <text evidence="7">The sequence shown here is derived from an EMBL/GenBank/DDBJ whole genome shotgun (WGS) entry which is preliminary data.</text>
</comment>
<name>A0ABV7N8T6_9STAP</name>
<feature type="transmembrane region" description="Helical" evidence="6">
    <location>
        <begin position="71"/>
        <end position="90"/>
    </location>
</feature>
<keyword evidence="8" id="KW-1185">Reference proteome</keyword>
<sequence>MRVRLLNILGTVLLALSQWGQVILLTRLLGVYEVGLFSYFLALTGPLVLFSRFMLSVLVPTQKKLSYDYQVFHQFRMLTNVSFLLFSSVLMLSSKLSFYESACLGIFVLFKFFENKEEFIYTENIAESNIAFLAYSKIYKSILTLALFTVITVTFNSLLFSISSLLVAQWIIYYFYDRRYSYVLKQQKVKLEWLQFKNIVGLGIGLTAVEVLNSFVTNIPRYMIEHFHGIETLGIFATIMYFSTITNNVVVAINETFVASLAKTSHSNIALFYRSFLRLCMMFLILVGIGEIILLLFGNRILVFVYGEQFEGFQQEMMLLGILLFLVVYIKLFEMALSILNIYRLQVILQSSTFVLTLVLSIAVIIPFGLKGAFIVAIITHSMLATGQLAVLVHHWRTKDLV</sequence>
<dbReference type="Proteomes" id="UP001595637">
    <property type="component" value="Unassembled WGS sequence"/>
</dbReference>
<evidence type="ECO:0000313" key="8">
    <source>
        <dbReference type="Proteomes" id="UP001595637"/>
    </source>
</evidence>
<dbReference type="EMBL" id="JBHRVQ010000001">
    <property type="protein sequence ID" value="MFC3389093.1"/>
    <property type="molecule type" value="Genomic_DNA"/>
</dbReference>
<keyword evidence="5 6" id="KW-0472">Membrane</keyword>
<accession>A0ABV7N8T6</accession>
<feature type="transmembrane region" description="Helical" evidence="6">
    <location>
        <begin position="347"/>
        <end position="366"/>
    </location>
</feature>
<keyword evidence="3 6" id="KW-0812">Transmembrane</keyword>
<proteinExistence type="predicted"/>
<keyword evidence="2" id="KW-1003">Cell membrane</keyword>
<evidence type="ECO:0000256" key="4">
    <source>
        <dbReference type="ARBA" id="ARBA00022989"/>
    </source>
</evidence>
<reference evidence="8" key="1">
    <citation type="journal article" date="2019" name="Int. J. Syst. Evol. Microbiol.">
        <title>The Global Catalogue of Microorganisms (GCM) 10K type strain sequencing project: providing services to taxonomists for standard genome sequencing and annotation.</title>
        <authorList>
            <consortium name="The Broad Institute Genomics Platform"/>
            <consortium name="The Broad Institute Genome Sequencing Center for Infectious Disease"/>
            <person name="Wu L."/>
            <person name="Ma J."/>
        </authorList>
    </citation>
    <scope>NUCLEOTIDE SEQUENCE [LARGE SCALE GENOMIC DNA]</scope>
    <source>
        <strain evidence="8">CCM 7756</strain>
    </source>
</reference>
<feature type="transmembrane region" description="Helical" evidence="6">
    <location>
        <begin position="372"/>
        <end position="393"/>
    </location>
</feature>
<organism evidence="7 8">
    <name type="scientific">Salinicoccus sesuvii</name>
    <dbReference type="NCBI Taxonomy" id="868281"/>
    <lineage>
        <taxon>Bacteria</taxon>
        <taxon>Bacillati</taxon>
        <taxon>Bacillota</taxon>
        <taxon>Bacilli</taxon>
        <taxon>Bacillales</taxon>
        <taxon>Staphylococcaceae</taxon>
        <taxon>Salinicoccus</taxon>
    </lineage>
</organism>
<feature type="transmembrane region" description="Helical" evidence="6">
    <location>
        <begin position="158"/>
        <end position="176"/>
    </location>
</feature>
<evidence type="ECO:0000313" key="7">
    <source>
        <dbReference type="EMBL" id="MFC3389093.1"/>
    </source>
</evidence>
<evidence type="ECO:0000256" key="1">
    <source>
        <dbReference type="ARBA" id="ARBA00004651"/>
    </source>
</evidence>
<feature type="transmembrane region" description="Helical" evidence="6">
    <location>
        <begin position="235"/>
        <end position="254"/>
    </location>
</feature>
<feature type="transmembrane region" description="Helical" evidence="6">
    <location>
        <begin position="317"/>
        <end position="340"/>
    </location>
</feature>
<comment type="subcellular location">
    <subcellularLocation>
        <location evidence="1">Cell membrane</location>
        <topology evidence="1">Multi-pass membrane protein</topology>
    </subcellularLocation>
</comment>
<evidence type="ECO:0000256" key="2">
    <source>
        <dbReference type="ARBA" id="ARBA00022475"/>
    </source>
</evidence>